<evidence type="ECO:0000313" key="2">
    <source>
        <dbReference type="EMBL" id="NOJ38178.1"/>
    </source>
</evidence>
<name>A0A7Y4GLV7_9BRAD</name>
<proteinExistence type="predicted"/>
<gene>
    <name evidence="2" type="ORF">HCN58_00855</name>
</gene>
<organism evidence="2 3">
    <name type="scientific">Bradyrhizobium australiense</name>
    <dbReference type="NCBI Taxonomy" id="2721161"/>
    <lineage>
        <taxon>Bacteria</taxon>
        <taxon>Pseudomonadati</taxon>
        <taxon>Pseudomonadota</taxon>
        <taxon>Alphaproteobacteria</taxon>
        <taxon>Hyphomicrobiales</taxon>
        <taxon>Nitrobacteraceae</taxon>
        <taxon>Bradyrhizobium</taxon>
    </lineage>
</organism>
<evidence type="ECO:0000313" key="3">
    <source>
        <dbReference type="Proteomes" id="UP000544122"/>
    </source>
</evidence>
<accession>A0A7Y4GLV7</accession>
<evidence type="ECO:0000259" key="1">
    <source>
        <dbReference type="Pfam" id="PF07007"/>
    </source>
</evidence>
<protein>
    <submittedName>
        <fullName evidence="2">DUF1311 domain-containing protein</fullName>
    </submittedName>
</protein>
<comment type="caution">
    <text evidence="2">The sequence shown here is derived from an EMBL/GenBank/DDBJ whole genome shotgun (WGS) entry which is preliminary data.</text>
</comment>
<dbReference type="EMBL" id="JAAVLX010000001">
    <property type="protein sequence ID" value="NOJ38178.1"/>
    <property type="molecule type" value="Genomic_DNA"/>
</dbReference>
<dbReference type="Proteomes" id="UP000544122">
    <property type="component" value="Unassembled WGS sequence"/>
</dbReference>
<feature type="domain" description="Lysozyme inhibitor LprI-like N-terminal" evidence="1">
    <location>
        <begin position="1"/>
        <end position="79"/>
    </location>
</feature>
<dbReference type="Gene3D" id="1.20.1270.180">
    <property type="match status" value="1"/>
</dbReference>
<dbReference type="Pfam" id="PF07007">
    <property type="entry name" value="LprI"/>
    <property type="match status" value="1"/>
</dbReference>
<sequence length="93" mass="10745">MNRLYGKIVAKLKQTEDPDHDIEERKELLKRLVTSERAWIAYREAECSHASAAMLGGSGQGTMLAQCRLSMRADRVNNLFRFYKIRFPDIAKE</sequence>
<keyword evidence="3" id="KW-1185">Reference proteome</keyword>
<dbReference type="AlphaFoldDB" id="A0A7Y4GLV7"/>
<dbReference type="InterPro" id="IPR009739">
    <property type="entry name" value="LprI-like_N"/>
</dbReference>
<reference evidence="2 3" key="1">
    <citation type="submission" date="2020-03" db="EMBL/GenBank/DDBJ databases">
        <title>Bradyrhizobium diversity isolated from nodules of Indigofera sp.</title>
        <authorList>
            <person name="Klepa M."/>
            <person name="Helene L."/>
            <person name="Hungria M."/>
        </authorList>
    </citation>
    <scope>NUCLEOTIDE SEQUENCE [LARGE SCALE GENOMIC DNA]</scope>
    <source>
        <strain evidence="2 3">WSM 1791</strain>
    </source>
</reference>